<feature type="transmembrane region" description="Helical" evidence="7">
    <location>
        <begin position="62"/>
        <end position="81"/>
    </location>
</feature>
<evidence type="ECO:0000256" key="6">
    <source>
        <dbReference type="SAM" id="MobiDB-lite"/>
    </source>
</evidence>
<evidence type="ECO:0000256" key="3">
    <source>
        <dbReference type="ARBA" id="ARBA00022692"/>
    </source>
</evidence>
<comment type="subcellular location">
    <subcellularLocation>
        <location evidence="1">Cell membrane</location>
        <topology evidence="1">Single-pass membrane protein</topology>
    </subcellularLocation>
</comment>
<dbReference type="PROSITE" id="PS51849">
    <property type="entry name" value="RSGI_N"/>
    <property type="match status" value="1"/>
</dbReference>
<evidence type="ECO:0000259" key="8">
    <source>
        <dbReference type="PROSITE" id="PS51849"/>
    </source>
</evidence>
<dbReference type="Pfam" id="PF12791">
    <property type="entry name" value="RsgI_N"/>
    <property type="match status" value="1"/>
</dbReference>
<proteinExistence type="predicted"/>
<evidence type="ECO:0000313" key="10">
    <source>
        <dbReference type="Proteomes" id="UP000622860"/>
    </source>
</evidence>
<dbReference type="EMBL" id="BMFR01000020">
    <property type="protein sequence ID" value="GGG85411.1"/>
    <property type="molecule type" value="Genomic_DNA"/>
</dbReference>
<keyword evidence="3 7" id="KW-0812">Transmembrane</keyword>
<keyword evidence="10" id="KW-1185">Reference proteome</keyword>
<feature type="compositionally biased region" description="Polar residues" evidence="6">
    <location>
        <begin position="286"/>
        <end position="297"/>
    </location>
</feature>
<evidence type="ECO:0000256" key="7">
    <source>
        <dbReference type="SAM" id="Phobius"/>
    </source>
</evidence>
<dbReference type="RefSeq" id="WP_188456563.1">
    <property type="nucleotide sequence ID" value="NZ_BMFR01000020.1"/>
</dbReference>
<gene>
    <name evidence="9" type="primary">rsgI</name>
    <name evidence="9" type="ORF">GCM10011398_33960</name>
</gene>
<dbReference type="Pfam" id="PF23750">
    <property type="entry name" value="RsgI_M"/>
    <property type="match status" value="1"/>
</dbReference>
<feature type="compositionally biased region" description="Basic residues" evidence="6">
    <location>
        <begin position="319"/>
        <end position="384"/>
    </location>
</feature>
<name>A0A917HPF3_9BACI</name>
<dbReference type="InterPro" id="IPR024449">
    <property type="entry name" value="Anti-sigma_RsgI_N"/>
</dbReference>
<evidence type="ECO:0000313" key="9">
    <source>
        <dbReference type="EMBL" id="GGG85411.1"/>
    </source>
</evidence>
<feature type="compositionally biased region" description="Basic and acidic residues" evidence="6">
    <location>
        <begin position="258"/>
        <end position="277"/>
    </location>
</feature>
<evidence type="ECO:0000256" key="4">
    <source>
        <dbReference type="ARBA" id="ARBA00022989"/>
    </source>
</evidence>
<evidence type="ECO:0000256" key="2">
    <source>
        <dbReference type="ARBA" id="ARBA00022475"/>
    </source>
</evidence>
<feature type="region of interest" description="Disordered" evidence="6">
    <location>
        <begin position="246"/>
        <end position="384"/>
    </location>
</feature>
<reference evidence="9" key="1">
    <citation type="journal article" date="2014" name="Int. J. Syst. Evol. Microbiol.">
        <title>Complete genome sequence of Corynebacterium casei LMG S-19264T (=DSM 44701T), isolated from a smear-ripened cheese.</title>
        <authorList>
            <consortium name="US DOE Joint Genome Institute (JGI-PGF)"/>
            <person name="Walter F."/>
            <person name="Albersmeier A."/>
            <person name="Kalinowski J."/>
            <person name="Ruckert C."/>
        </authorList>
    </citation>
    <scope>NUCLEOTIDE SEQUENCE</scope>
    <source>
        <strain evidence="9">CGMCC 1.12754</strain>
    </source>
</reference>
<dbReference type="Proteomes" id="UP000622860">
    <property type="component" value="Unassembled WGS sequence"/>
</dbReference>
<dbReference type="GO" id="GO:0005886">
    <property type="term" value="C:plasma membrane"/>
    <property type="evidence" value="ECO:0007669"/>
    <property type="project" value="UniProtKB-SubCell"/>
</dbReference>
<protein>
    <submittedName>
        <fullName evidence="9">Anti-sigma-I factor RsgI</fullName>
    </submittedName>
</protein>
<evidence type="ECO:0000256" key="1">
    <source>
        <dbReference type="ARBA" id="ARBA00004162"/>
    </source>
</evidence>
<sequence length="384" mass="44224">MKKAIVMEKHRRYTIVLTQDGNFQKAKPVKNAAVGAEVSYEIYKENEHLLFFFHPSKVNKSFRLIAMACLLLLIVMPFYFISNSSKTYAYVNVDINPSIELEIGEDLKVRSILPLNDDAKKLVKELTHYKSKPLDEVLSDIMDKSEEKGLIKNGKNVLVGVSYVDSNTHKRSVLNTIDSYFLDHHTDWKTATFSVPKEIRENAKEQETSMNKLMAESFREENSLNDDTDISKQDQVNDEEKAIINSFYNNRSDNADPVDSKEKSEKASEKASEEKQHSSKHKEKNGQLNSNQKNSVKQVKANNGKGNAKAKKMRETRVKHNKGKNNNHKKKANQKHKKYKHNKHDNGKHKGKNKGKHKGNYHKKHHDQGHNKHKNKRNHGHGHR</sequence>
<comment type="caution">
    <text evidence="9">The sequence shown here is derived from an EMBL/GenBank/DDBJ whole genome shotgun (WGS) entry which is preliminary data.</text>
</comment>
<keyword evidence="2" id="KW-1003">Cell membrane</keyword>
<feature type="domain" description="RsgI N-terminal anti-sigma" evidence="8">
    <location>
        <begin position="2"/>
        <end position="49"/>
    </location>
</feature>
<keyword evidence="5 7" id="KW-0472">Membrane</keyword>
<organism evidence="9 10">
    <name type="scientific">Virgibacillus oceani</name>
    <dbReference type="NCBI Taxonomy" id="1479511"/>
    <lineage>
        <taxon>Bacteria</taxon>
        <taxon>Bacillati</taxon>
        <taxon>Bacillota</taxon>
        <taxon>Bacilli</taxon>
        <taxon>Bacillales</taxon>
        <taxon>Bacillaceae</taxon>
        <taxon>Virgibacillus</taxon>
    </lineage>
</organism>
<dbReference type="InterPro" id="IPR055431">
    <property type="entry name" value="RsgI_M"/>
</dbReference>
<accession>A0A917HPF3</accession>
<dbReference type="AlphaFoldDB" id="A0A917HPF3"/>
<evidence type="ECO:0000256" key="5">
    <source>
        <dbReference type="ARBA" id="ARBA00023136"/>
    </source>
</evidence>
<keyword evidence="4 7" id="KW-1133">Transmembrane helix</keyword>
<reference evidence="9" key="2">
    <citation type="submission" date="2020-09" db="EMBL/GenBank/DDBJ databases">
        <authorList>
            <person name="Sun Q."/>
            <person name="Zhou Y."/>
        </authorList>
    </citation>
    <scope>NUCLEOTIDE SEQUENCE</scope>
    <source>
        <strain evidence="9">CGMCC 1.12754</strain>
    </source>
</reference>